<evidence type="ECO:0000313" key="1">
    <source>
        <dbReference type="EMBL" id="GAV88291.1"/>
    </source>
</evidence>
<keyword evidence="2" id="KW-1185">Reference proteome</keyword>
<dbReference type="OrthoDB" id="737041at2759"/>
<protein>
    <submittedName>
        <fullName evidence="1">Uncharacterized protein</fullName>
    </submittedName>
</protein>
<dbReference type="PANTHER" id="PTHR33625">
    <property type="entry name" value="OS08G0179900 PROTEIN"/>
    <property type="match status" value="1"/>
</dbReference>
<evidence type="ECO:0000313" key="2">
    <source>
        <dbReference type="Proteomes" id="UP000187406"/>
    </source>
</evidence>
<dbReference type="STRING" id="3775.A0A1Q3D777"/>
<comment type="caution">
    <text evidence="1">The sequence shown here is derived from an EMBL/GenBank/DDBJ whole genome shotgun (WGS) entry which is preliminary data.</text>
</comment>
<dbReference type="Proteomes" id="UP000187406">
    <property type="component" value="Unassembled WGS sequence"/>
</dbReference>
<name>A0A1Q3D777_CEPFO</name>
<dbReference type="PANTHER" id="PTHR33625:SF2">
    <property type="entry name" value="POST-SET DOMAIN-CONTAINING PROTEIN"/>
    <property type="match status" value="1"/>
</dbReference>
<proteinExistence type="predicted"/>
<organism evidence="1 2">
    <name type="scientific">Cephalotus follicularis</name>
    <name type="common">Albany pitcher plant</name>
    <dbReference type="NCBI Taxonomy" id="3775"/>
    <lineage>
        <taxon>Eukaryota</taxon>
        <taxon>Viridiplantae</taxon>
        <taxon>Streptophyta</taxon>
        <taxon>Embryophyta</taxon>
        <taxon>Tracheophyta</taxon>
        <taxon>Spermatophyta</taxon>
        <taxon>Magnoliopsida</taxon>
        <taxon>eudicotyledons</taxon>
        <taxon>Gunneridae</taxon>
        <taxon>Pentapetalae</taxon>
        <taxon>rosids</taxon>
        <taxon>fabids</taxon>
        <taxon>Oxalidales</taxon>
        <taxon>Cephalotaceae</taxon>
        <taxon>Cephalotus</taxon>
    </lineage>
</organism>
<accession>A0A1Q3D777</accession>
<sequence length="237" mass="26298">MGGGSLHSLSSSISSPSSNLNFPVSAIIPINQSCTSAYCSCDSETCKRPEHVNKTTSGSGSFDDLVFGPVPSQSEVENALTAFQKFMKWLPPMFPVLSQGCRRIYDAFRLLQTEPSFKRLVVALSSDKAIWDAVINNESVRKLRECPYPAEIRRPQSSDDGTDLTTQILMWILNIARTKVMELVDIFLSLVNEVFHPLERGKRTTYSADKLEEKVRSSLLLSVVILLIVIVGRAQIV</sequence>
<reference evidence="2" key="1">
    <citation type="submission" date="2016-04" db="EMBL/GenBank/DDBJ databases">
        <title>Cephalotus genome sequencing.</title>
        <authorList>
            <person name="Fukushima K."/>
            <person name="Hasebe M."/>
            <person name="Fang X."/>
        </authorList>
    </citation>
    <scope>NUCLEOTIDE SEQUENCE [LARGE SCALE GENOMIC DNA]</scope>
    <source>
        <strain evidence="2">cv. St1</strain>
    </source>
</reference>
<gene>
    <name evidence="1" type="ORF">CFOL_v3_31714</name>
</gene>
<dbReference type="AlphaFoldDB" id="A0A1Q3D777"/>
<dbReference type="InParanoid" id="A0A1Q3D777"/>
<dbReference type="EMBL" id="BDDD01004765">
    <property type="protein sequence ID" value="GAV88291.1"/>
    <property type="molecule type" value="Genomic_DNA"/>
</dbReference>